<keyword evidence="2" id="KW-1185">Reference proteome</keyword>
<evidence type="ECO:0000313" key="1">
    <source>
        <dbReference type="EMBL" id="KDQ17260.1"/>
    </source>
</evidence>
<evidence type="ECO:0000313" key="2">
    <source>
        <dbReference type="Proteomes" id="UP000027195"/>
    </source>
</evidence>
<name>A0A067MRD0_BOTB1</name>
<dbReference type="Proteomes" id="UP000027195">
    <property type="component" value="Unassembled WGS sequence"/>
</dbReference>
<accession>A0A067MRD0</accession>
<sequence>MEFDRELPFSPVCLSDALAPFPPIPTELILVILELACVDGGRTAYAVCLVSKHFYALAKPLLFYSVAVCGIDQIDAFSDRLSLVQRAPAIYVRHLFISEREIPYDWNDSRVSFMDMPVEVGWRSHRIIEAVAPFLETLCYLPFNGWRNNDILQTDIPFPRLRELVISSYQAPLMASIPLLERLHMRTRYPSESLQHLGQLYPRLTYLKVSGFEDGGGCLIHELKRSWGIPSTWEEKENLAFCLPPLRRIVLQHAPLPLDAWYPENQIEQGRARMKELVELAESELAVGLSVEEPIYAERELGQLKLAWLSRLDGGQGCWGVRRPQRSID</sequence>
<proteinExistence type="predicted"/>
<dbReference type="HOGENOM" id="CLU_041942_0_0_1"/>
<gene>
    <name evidence="1" type="ORF">BOTBODRAFT_30079</name>
</gene>
<dbReference type="AlphaFoldDB" id="A0A067MRD0"/>
<dbReference type="InParanoid" id="A0A067MRD0"/>
<evidence type="ECO:0008006" key="3">
    <source>
        <dbReference type="Google" id="ProtNLM"/>
    </source>
</evidence>
<dbReference type="OrthoDB" id="2748701at2759"/>
<organism evidence="1 2">
    <name type="scientific">Botryobasidium botryosum (strain FD-172 SS1)</name>
    <dbReference type="NCBI Taxonomy" id="930990"/>
    <lineage>
        <taxon>Eukaryota</taxon>
        <taxon>Fungi</taxon>
        <taxon>Dikarya</taxon>
        <taxon>Basidiomycota</taxon>
        <taxon>Agaricomycotina</taxon>
        <taxon>Agaricomycetes</taxon>
        <taxon>Cantharellales</taxon>
        <taxon>Botryobasidiaceae</taxon>
        <taxon>Botryobasidium</taxon>
    </lineage>
</organism>
<dbReference type="EMBL" id="KL198024">
    <property type="protein sequence ID" value="KDQ17260.1"/>
    <property type="molecule type" value="Genomic_DNA"/>
</dbReference>
<reference evidence="2" key="1">
    <citation type="journal article" date="2014" name="Proc. Natl. Acad. Sci. U.S.A.">
        <title>Extensive sampling of basidiomycete genomes demonstrates inadequacy of the white-rot/brown-rot paradigm for wood decay fungi.</title>
        <authorList>
            <person name="Riley R."/>
            <person name="Salamov A.A."/>
            <person name="Brown D.W."/>
            <person name="Nagy L.G."/>
            <person name="Floudas D."/>
            <person name="Held B.W."/>
            <person name="Levasseur A."/>
            <person name="Lombard V."/>
            <person name="Morin E."/>
            <person name="Otillar R."/>
            <person name="Lindquist E.A."/>
            <person name="Sun H."/>
            <person name="LaButti K.M."/>
            <person name="Schmutz J."/>
            <person name="Jabbour D."/>
            <person name="Luo H."/>
            <person name="Baker S.E."/>
            <person name="Pisabarro A.G."/>
            <person name="Walton J.D."/>
            <person name="Blanchette R.A."/>
            <person name="Henrissat B."/>
            <person name="Martin F."/>
            <person name="Cullen D."/>
            <person name="Hibbett D.S."/>
            <person name="Grigoriev I.V."/>
        </authorList>
    </citation>
    <scope>NUCLEOTIDE SEQUENCE [LARGE SCALE GENOMIC DNA]</scope>
    <source>
        <strain evidence="2">FD-172 SS1</strain>
    </source>
</reference>
<protein>
    <recommendedName>
        <fullName evidence="3">F-box domain-containing protein</fullName>
    </recommendedName>
</protein>